<keyword evidence="1" id="KW-0548">Nucleotidyltransferase</keyword>
<gene>
    <name evidence="1" type="ORF">Tci_828263</name>
</gene>
<keyword evidence="1" id="KW-0808">Transferase</keyword>
<feature type="non-terminal residue" evidence="1">
    <location>
        <position position="1"/>
    </location>
</feature>
<reference evidence="1" key="1">
    <citation type="journal article" date="2019" name="Sci. Rep.">
        <title>Draft genome of Tanacetum cinerariifolium, the natural source of mosquito coil.</title>
        <authorList>
            <person name="Yamashiro T."/>
            <person name="Shiraishi A."/>
            <person name="Satake H."/>
            <person name="Nakayama K."/>
        </authorList>
    </citation>
    <scope>NUCLEOTIDE SEQUENCE</scope>
</reference>
<keyword evidence="1" id="KW-0695">RNA-directed DNA polymerase</keyword>
<accession>A0A699Q9T0</accession>
<dbReference type="EMBL" id="BKCJ010968804">
    <property type="protein sequence ID" value="GFC56293.1"/>
    <property type="molecule type" value="Genomic_DNA"/>
</dbReference>
<organism evidence="1">
    <name type="scientific">Tanacetum cinerariifolium</name>
    <name type="common">Dalmatian daisy</name>
    <name type="synonym">Chrysanthemum cinerariifolium</name>
    <dbReference type="NCBI Taxonomy" id="118510"/>
    <lineage>
        <taxon>Eukaryota</taxon>
        <taxon>Viridiplantae</taxon>
        <taxon>Streptophyta</taxon>
        <taxon>Embryophyta</taxon>
        <taxon>Tracheophyta</taxon>
        <taxon>Spermatophyta</taxon>
        <taxon>Magnoliopsida</taxon>
        <taxon>eudicotyledons</taxon>
        <taxon>Gunneridae</taxon>
        <taxon>Pentapetalae</taxon>
        <taxon>asterids</taxon>
        <taxon>campanulids</taxon>
        <taxon>Asterales</taxon>
        <taxon>Asteraceae</taxon>
        <taxon>Asteroideae</taxon>
        <taxon>Anthemideae</taxon>
        <taxon>Anthemidinae</taxon>
        <taxon>Tanacetum</taxon>
    </lineage>
</organism>
<proteinExistence type="predicted"/>
<evidence type="ECO:0000313" key="1">
    <source>
        <dbReference type="EMBL" id="GFC56293.1"/>
    </source>
</evidence>
<dbReference type="GO" id="GO:0003964">
    <property type="term" value="F:RNA-directed DNA polymerase activity"/>
    <property type="evidence" value="ECO:0007669"/>
    <property type="project" value="UniProtKB-KW"/>
</dbReference>
<sequence>GSLLHEEEEDDSYFHRKRLCTKISIGDNIFESFKIIVKEDVNDHALSEFSKEDSHSEADIIPEIVFEEGEVKSSDIKEKSNEETKMEHVSLFDIKSCWGNLIFDFVGSPSVGNSRGIFCVWDTNMFQKENVTVSDYFIAII</sequence>
<protein>
    <submittedName>
        <fullName evidence="1">RNA-directed DNA polymerase, eukaryota</fullName>
    </submittedName>
</protein>
<feature type="non-terminal residue" evidence="1">
    <location>
        <position position="141"/>
    </location>
</feature>
<comment type="caution">
    <text evidence="1">The sequence shown here is derived from an EMBL/GenBank/DDBJ whole genome shotgun (WGS) entry which is preliminary data.</text>
</comment>
<dbReference type="AlphaFoldDB" id="A0A699Q9T0"/>
<name>A0A699Q9T0_TANCI</name>